<feature type="transmembrane region" description="Helical" evidence="2">
    <location>
        <begin position="451"/>
        <end position="475"/>
    </location>
</feature>
<proteinExistence type="predicted"/>
<dbReference type="RefSeq" id="XP_011093022.1">
    <property type="nucleotide sequence ID" value="XM_011094720.2"/>
</dbReference>
<evidence type="ECO:0000313" key="3">
    <source>
        <dbReference type="Proteomes" id="UP000504604"/>
    </source>
</evidence>
<keyword evidence="2" id="KW-0812">Transmembrane</keyword>
<dbReference type="RefSeq" id="XP_011093021.1">
    <property type="nucleotide sequence ID" value="XM_011094719.2"/>
</dbReference>
<dbReference type="KEGG" id="sind:105173071"/>
<sequence length="478" mass="53621">MAFAEARAAWQRTANRCLVQEDAKRAPKLACCSSSVPPSVKQAETGPTGAAGGQDIPNSPSLPFNHYPSYSNLSPNSRWWLQLQPNYGYQKGLTDEQFTSTEGKIGTCQIQENSGDVASNVVDRTSHVESSFDNQFGKEEFSVEDGKFGTFCGRDCQDPLKLEVKEDFRELRGEDLFCCEVSKNANDLYLDSELSWIGPEKNTPWWRTADTEELALLVAQRSLDLIENCDLPRPQNTHFTKDLRINASCYSHDQISTSPLDRKPGIGSHNHCGAHDSTPVSLTAGSSCRQLRMSARDQLVSVVGKPLSVVTCERKIRDSPTNERMPELPGLDDDASKARLLEALRHSQTRAREAEHVAEQACVEKDHVVKLVFRQASQLFAYKQWVHLLQLENMYFQFKNAKAQTSSAVIPVVLPWTPLRTRKMRKSWQKSSSRKRARRPRPQIHDLGRHAFVFALGLGLIGAGLLLGWTIGWLLPTW</sequence>
<evidence type="ECO:0000313" key="6">
    <source>
        <dbReference type="RefSeq" id="XP_020553504.1"/>
    </source>
</evidence>
<keyword evidence="2" id="KW-0472">Membrane</keyword>
<keyword evidence="3" id="KW-1185">Reference proteome</keyword>
<dbReference type="RefSeq" id="XP_020553504.1">
    <property type="nucleotide sequence ID" value="XM_020697845.1"/>
</dbReference>
<accession>A0A6I9U5S5</accession>
<evidence type="ECO:0000313" key="4">
    <source>
        <dbReference type="RefSeq" id="XP_011093021.1"/>
    </source>
</evidence>
<organism evidence="4">
    <name type="scientific">Sesamum indicum</name>
    <name type="common">Oriental sesame</name>
    <name type="synonym">Sesamum orientale</name>
    <dbReference type="NCBI Taxonomy" id="4182"/>
    <lineage>
        <taxon>Eukaryota</taxon>
        <taxon>Viridiplantae</taxon>
        <taxon>Streptophyta</taxon>
        <taxon>Embryophyta</taxon>
        <taxon>Tracheophyta</taxon>
        <taxon>Spermatophyta</taxon>
        <taxon>Magnoliopsida</taxon>
        <taxon>eudicotyledons</taxon>
        <taxon>Gunneridae</taxon>
        <taxon>Pentapetalae</taxon>
        <taxon>asterids</taxon>
        <taxon>lamiids</taxon>
        <taxon>Lamiales</taxon>
        <taxon>Pedaliaceae</taxon>
        <taxon>Sesamum</taxon>
    </lineage>
</organism>
<feature type="region of interest" description="Disordered" evidence="1">
    <location>
        <begin position="33"/>
        <end position="63"/>
    </location>
</feature>
<dbReference type="Proteomes" id="UP000504604">
    <property type="component" value="Linkage group LG11"/>
</dbReference>
<dbReference type="Gramene" id="SIN_1005736.t">
    <property type="protein sequence ID" value="SIN_1005736.t"/>
    <property type="gene ID" value="SIN_1005736"/>
</dbReference>
<dbReference type="GeneID" id="105173071"/>
<name>A0A6I9U5S5_SESIN</name>
<dbReference type="PANTHER" id="PTHR33868">
    <property type="entry name" value="EXPRESSED PROTEIN"/>
    <property type="match status" value="1"/>
</dbReference>
<dbReference type="AlphaFoldDB" id="A0A6I9U5S5"/>
<reference evidence="4 5" key="1">
    <citation type="submission" date="2022-04" db="UniProtKB">
        <authorList>
            <consortium name="RefSeq"/>
        </authorList>
    </citation>
    <scope>IDENTIFICATION</scope>
</reference>
<keyword evidence="2" id="KW-1133">Transmembrane helix</keyword>
<protein>
    <submittedName>
        <fullName evidence="4 5">Uncharacterized protein LOC105173071</fullName>
    </submittedName>
</protein>
<evidence type="ECO:0000313" key="5">
    <source>
        <dbReference type="RefSeq" id="XP_011093022.1"/>
    </source>
</evidence>
<evidence type="ECO:0000256" key="2">
    <source>
        <dbReference type="SAM" id="Phobius"/>
    </source>
</evidence>
<gene>
    <name evidence="4 5 6" type="primary">LOC105173071</name>
</gene>
<dbReference type="OrthoDB" id="1920951at2759"/>
<dbReference type="PANTHER" id="PTHR33868:SF2">
    <property type="entry name" value="EXPRESSED PROTEIN"/>
    <property type="match status" value="1"/>
</dbReference>
<evidence type="ECO:0000256" key="1">
    <source>
        <dbReference type="SAM" id="MobiDB-lite"/>
    </source>
</evidence>